<comment type="caution">
    <text evidence="1">The sequence shown here is derived from an EMBL/GenBank/DDBJ whole genome shotgun (WGS) entry which is preliminary data.</text>
</comment>
<keyword evidence="2" id="KW-1185">Reference proteome</keyword>
<organism evidence="1 2">
    <name type="scientific">Corchorus capsularis</name>
    <name type="common">Jute</name>
    <dbReference type="NCBI Taxonomy" id="210143"/>
    <lineage>
        <taxon>Eukaryota</taxon>
        <taxon>Viridiplantae</taxon>
        <taxon>Streptophyta</taxon>
        <taxon>Embryophyta</taxon>
        <taxon>Tracheophyta</taxon>
        <taxon>Spermatophyta</taxon>
        <taxon>Magnoliopsida</taxon>
        <taxon>eudicotyledons</taxon>
        <taxon>Gunneridae</taxon>
        <taxon>Pentapetalae</taxon>
        <taxon>rosids</taxon>
        <taxon>malvids</taxon>
        <taxon>Malvales</taxon>
        <taxon>Malvaceae</taxon>
        <taxon>Grewioideae</taxon>
        <taxon>Apeibeae</taxon>
        <taxon>Corchorus</taxon>
    </lineage>
</organism>
<dbReference type="AlphaFoldDB" id="A0A1R3GFQ1"/>
<evidence type="ECO:0000313" key="2">
    <source>
        <dbReference type="Proteomes" id="UP000188268"/>
    </source>
</evidence>
<sequence length="46" mass="4823">VTSLNKKGIGKAKLGLVAQEKWAKAKLGQCENDEGNIISNGPSPTQ</sequence>
<accession>A0A1R3GFQ1</accession>
<dbReference type="Gramene" id="OMO56915">
    <property type="protein sequence ID" value="OMO56915"/>
    <property type="gene ID" value="CCACVL1_26159"/>
</dbReference>
<evidence type="ECO:0000313" key="1">
    <source>
        <dbReference type="EMBL" id="OMO56915.1"/>
    </source>
</evidence>
<proteinExistence type="predicted"/>
<dbReference type="Proteomes" id="UP000188268">
    <property type="component" value="Unassembled WGS sequence"/>
</dbReference>
<dbReference type="EMBL" id="AWWV01014440">
    <property type="protein sequence ID" value="OMO56915.1"/>
    <property type="molecule type" value="Genomic_DNA"/>
</dbReference>
<feature type="non-terminal residue" evidence="1">
    <location>
        <position position="1"/>
    </location>
</feature>
<name>A0A1R3GFQ1_COCAP</name>
<gene>
    <name evidence="1" type="ORF">CCACVL1_26159</name>
</gene>
<reference evidence="1 2" key="1">
    <citation type="submission" date="2013-09" db="EMBL/GenBank/DDBJ databases">
        <title>Corchorus capsularis genome sequencing.</title>
        <authorList>
            <person name="Alam M."/>
            <person name="Haque M.S."/>
            <person name="Islam M.S."/>
            <person name="Emdad E.M."/>
            <person name="Islam M.M."/>
            <person name="Ahmed B."/>
            <person name="Halim A."/>
            <person name="Hossen Q.M.M."/>
            <person name="Hossain M.Z."/>
            <person name="Ahmed R."/>
            <person name="Khan M.M."/>
            <person name="Islam R."/>
            <person name="Rashid M.M."/>
            <person name="Khan S.A."/>
            <person name="Rahman M.S."/>
            <person name="Alam M."/>
        </authorList>
    </citation>
    <scope>NUCLEOTIDE SEQUENCE [LARGE SCALE GENOMIC DNA]</scope>
    <source>
        <strain evidence="2">cv. CVL-1</strain>
        <tissue evidence="1">Whole seedling</tissue>
    </source>
</reference>
<protein>
    <submittedName>
        <fullName evidence="1">Uncharacterized protein</fullName>
    </submittedName>
</protein>